<evidence type="ECO:0000313" key="2">
    <source>
        <dbReference type="Proteomes" id="UP000308196"/>
    </source>
</evidence>
<dbReference type="KEGG" id="stha:NCTC11429_00813"/>
<proteinExistence type="predicted"/>
<dbReference type="AlphaFoldDB" id="A0A4U9UNI8"/>
<evidence type="ECO:0000313" key="1">
    <source>
        <dbReference type="EMBL" id="VTR31334.1"/>
    </source>
</evidence>
<organism evidence="1 2">
    <name type="scientific">Sphingobacterium thalpophilum</name>
    <dbReference type="NCBI Taxonomy" id="259"/>
    <lineage>
        <taxon>Bacteria</taxon>
        <taxon>Pseudomonadati</taxon>
        <taxon>Bacteroidota</taxon>
        <taxon>Sphingobacteriia</taxon>
        <taxon>Sphingobacteriales</taxon>
        <taxon>Sphingobacteriaceae</taxon>
        <taxon>Sphingobacterium</taxon>
    </lineage>
</organism>
<dbReference type="EMBL" id="LR590484">
    <property type="protein sequence ID" value="VTR31334.1"/>
    <property type="molecule type" value="Genomic_DNA"/>
</dbReference>
<gene>
    <name evidence="1" type="ORF">NCTC11429_00813</name>
</gene>
<reference evidence="1 2" key="1">
    <citation type="submission" date="2019-05" db="EMBL/GenBank/DDBJ databases">
        <authorList>
            <consortium name="Pathogen Informatics"/>
        </authorList>
    </citation>
    <scope>NUCLEOTIDE SEQUENCE [LARGE SCALE GENOMIC DNA]</scope>
    <source>
        <strain evidence="1 2">NCTC11429</strain>
    </source>
</reference>
<accession>A0A4U9UNI8</accession>
<sequence>MRFYCISLIPIEIICLQAPLPQANTDDYGHLTLYREESSHPECMGRLPLGSRCVQNKAVYQEGGQPLDSTILTFCCHRIHLKGNNNQIGLNLVI</sequence>
<dbReference type="Proteomes" id="UP000308196">
    <property type="component" value="Chromosome"/>
</dbReference>
<name>A0A4U9UNI8_9SPHI</name>
<protein>
    <submittedName>
        <fullName evidence="1">Uncharacterized protein</fullName>
    </submittedName>
</protein>